<dbReference type="InterPro" id="IPR013783">
    <property type="entry name" value="Ig-like_fold"/>
</dbReference>
<dbReference type="SUPFAM" id="SSF48726">
    <property type="entry name" value="Immunoglobulin"/>
    <property type="match status" value="1"/>
</dbReference>
<dbReference type="Gene3D" id="2.60.40.10">
    <property type="entry name" value="Immunoglobulins"/>
    <property type="match status" value="4"/>
</dbReference>
<dbReference type="InterPro" id="IPR007110">
    <property type="entry name" value="Ig-like_dom"/>
</dbReference>
<evidence type="ECO:0000256" key="3">
    <source>
        <dbReference type="ARBA" id="ARBA00022553"/>
    </source>
</evidence>
<keyword evidence="2" id="KW-0963">Cytoplasm</keyword>
<organism evidence="6 7">
    <name type="scientific">Capnocytophaga stomatis</name>
    <dbReference type="NCBI Taxonomy" id="1848904"/>
    <lineage>
        <taxon>Bacteria</taxon>
        <taxon>Pseudomonadati</taxon>
        <taxon>Bacteroidota</taxon>
        <taxon>Flavobacteriia</taxon>
        <taxon>Flavobacteriales</taxon>
        <taxon>Flavobacteriaceae</taxon>
        <taxon>Capnocytophaga</taxon>
    </lineage>
</organism>
<evidence type="ECO:0000256" key="2">
    <source>
        <dbReference type="ARBA" id="ARBA00022490"/>
    </source>
</evidence>
<evidence type="ECO:0000256" key="1">
    <source>
        <dbReference type="ARBA" id="ARBA00004496"/>
    </source>
</evidence>
<name>A0A250G020_9FLAO</name>
<dbReference type="Proteomes" id="UP000217348">
    <property type="component" value="Chromosome"/>
</dbReference>
<dbReference type="GO" id="GO:0005737">
    <property type="term" value="C:cytoplasm"/>
    <property type="evidence" value="ECO:0007669"/>
    <property type="project" value="UniProtKB-SubCell"/>
</dbReference>
<comment type="subcellular location">
    <subcellularLocation>
        <location evidence="1">Cytoplasm</location>
    </subcellularLocation>
</comment>
<proteinExistence type="predicted"/>
<feature type="domain" description="Ig-like" evidence="5">
    <location>
        <begin position="481"/>
        <end position="578"/>
    </location>
</feature>
<reference evidence="7" key="1">
    <citation type="submission" date="2017-06" db="EMBL/GenBank/DDBJ databases">
        <title>Capnocytophaga spp. assemblies.</title>
        <authorList>
            <person name="Gulvik C.A."/>
        </authorList>
    </citation>
    <scope>NUCLEOTIDE SEQUENCE [LARGE SCALE GENOMIC DNA]</scope>
    <source>
        <strain evidence="7">H2177</strain>
    </source>
</reference>
<dbReference type="Pfam" id="PF13585">
    <property type="entry name" value="CHU_C"/>
    <property type="match status" value="1"/>
</dbReference>
<dbReference type="AlphaFoldDB" id="A0A250G020"/>
<keyword evidence="3" id="KW-0597">Phosphoprotein</keyword>
<dbReference type="InterPro" id="IPR052385">
    <property type="entry name" value="Obscurin/Obscurin-like_Reg"/>
</dbReference>
<dbReference type="EMBL" id="CP022387">
    <property type="protein sequence ID" value="ATA89567.1"/>
    <property type="molecule type" value="Genomic_DNA"/>
</dbReference>
<dbReference type="Pfam" id="PF19081">
    <property type="entry name" value="Ig_7"/>
    <property type="match status" value="1"/>
</dbReference>
<dbReference type="InterPro" id="IPR036179">
    <property type="entry name" value="Ig-like_dom_sf"/>
</dbReference>
<dbReference type="PROSITE" id="PS50835">
    <property type="entry name" value="IG_LIKE"/>
    <property type="match status" value="1"/>
</dbReference>
<evidence type="ECO:0000256" key="4">
    <source>
        <dbReference type="ARBA" id="ARBA00023157"/>
    </source>
</evidence>
<gene>
    <name evidence="6" type="ORF">CGC58_07390</name>
</gene>
<evidence type="ECO:0000259" key="5">
    <source>
        <dbReference type="PROSITE" id="PS50835"/>
    </source>
</evidence>
<dbReference type="KEGG" id="csto:CGC58_07390"/>
<evidence type="ECO:0000313" key="7">
    <source>
        <dbReference type="Proteomes" id="UP000217348"/>
    </source>
</evidence>
<dbReference type="InterPro" id="IPR044023">
    <property type="entry name" value="Ig_7"/>
</dbReference>
<accession>A0A250G020</accession>
<evidence type="ECO:0000313" key="6">
    <source>
        <dbReference type="EMBL" id="ATA89567.1"/>
    </source>
</evidence>
<dbReference type="OrthoDB" id="678019at2"/>
<keyword evidence="4" id="KW-1015">Disulfide bond</keyword>
<protein>
    <recommendedName>
        <fullName evidence="5">Ig-like domain-containing protein</fullName>
    </recommendedName>
</protein>
<sequence length="1025" mass="112569">MKTRFFHSILVLFISFLFLNEIHSQSTGRVESVSLNFSDACVSATHNNFSLSFKWSPPFPTATNQYIIELSDATGSFSNPVELKRITGQNTNLEVSTNVQLPTTVHGDGYKIRVSSTAPSSSLVSNAFSAYYLNVTTRLKLNNDESRLALCPGHSKEISVDKNTEKAYKWYKNNVLIPGVTGPSYTVSEAGTYHVTVDYGNFCSGSSNSRSNNVEVTVAGNMGMSISSSPSETNICKGQSVTLNASSKNTSYTYKWYRNDVVVSEGVGLDTYTIPTTGDVAGRYYLGVAVPGQDCEERTNVIEIKLKEDFKVSATATDGDLMLPGATKQLRAETVAESPSYQWLLNGTEISGATSQNYTASQPGEYQVKVTQGGTCAGSVLSEKVTLKSPTSFKVEIKYKSASYQACLYDKTSLAIEKIVAITDSGEVVMEPSTYNVFTYQWYKGTEAVNGATNNEIFLDNTSKNGAYSLQVSASGYNSIPRSNELPIQLIDASAVKLNEGRRNIEFCTSSAKLTADPADPSATYTWYKEGVEVLSEVGKYEYEISQTGTYHVSMMKQGEAGCAAVSNSIVAIKDDVTAGWSRDMRPKEIYVEGKSYTLTISHTMTNPTIKWFRNGQEISGQTGLSLTVTQPGSYYAELVNGGTTCANEKRVTPTQYYIEVKSLKPTIGFKMQQNQSENCDGTATQTTLELQKLEGVLVGEEPLPFNSADFDNFTYQWLKDGIPIQGQTDYKNLLVMNDGSIGEYSLQATYKSSITESNKLRVSFASVPDVTIQTESPNNTPIICPGGKTTLSSSVSSAAYSYQWYKEGSKIEGAVEANYDVTEAGNYYIEISNGVCTKKSETVSVNYFKAENIKIIRLDNNMEVPDKSSFSATKGLEVGVLDSSSDYQYYWSTPDKQTFGEKVVITEVGVYTLTTTIGGTCSPVVVSFEIKDLYEINDIPNVVTPNGDGFNDFWEIPNEYLNKSYVRVRIYSQEGKVAFDGTNYDNRWPNVNISKDIGKRALLYMYVIEVNGKVEKQGVITVIK</sequence>
<dbReference type="PANTHER" id="PTHR35971:SF5">
    <property type="entry name" value="OBSCURIN LIKE CYTOSKELETAL ADAPTOR 1"/>
    <property type="match status" value="1"/>
</dbReference>
<dbReference type="RefSeq" id="WP_095896144.1">
    <property type="nucleotide sequence ID" value="NZ_CP022387.1"/>
</dbReference>
<dbReference type="PANTHER" id="PTHR35971">
    <property type="entry name" value="SI:DKEY-31G6.6"/>
    <property type="match status" value="1"/>
</dbReference>